<protein>
    <recommendedName>
        <fullName evidence="4">DUF3021 domain-containing protein</fullName>
    </recommendedName>
</protein>
<dbReference type="STRING" id="862517.HMPREF9225_0193"/>
<accession>E0NJ54</accession>
<evidence type="ECO:0000313" key="2">
    <source>
        <dbReference type="EMBL" id="EFM26173.1"/>
    </source>
</evidence>
<feature type="transmembrane region" description="Helical" evidence="1">
    <location>
        <begin position="107"/>
        <end position="129"/>
    </location>
</feature>
<reference evidence="2 3" key="1">
    <citation type="submission" date="2010-07" db="EMBL/GenBank/DDBJ databases">
        <authorList>
            <person name="Muzny D."/>
            <person name="Qin X."/>
            <person name="Deng J."/>
            <person name="Jiang H."/>
            <person name="Liu Y."/>
            <person name="Qu J."/>
            <person name="Song X.-Z."/>
            <person name="Zhang L."/>
            <person name="Thornton R."/>
            <person name="Coyle M."/>
            <person name="Francisco L."/>
            <person name="Jackson L."/>
            <person name="Javaid M."/>
            <person name="Korchina V."/>
            <person name="Kovar C."/>
            <person name="Mata R."/>
            <person name="Mathew T."/>
            <person name="Ngo R."/>
            <person name="Nguyen L."/>
            <person name="Nguyen N."/>
            <person name="Okwuonu G."/>
            <person name="Ongeri F."/>
            <person name="Pham C."/>
            <person name="Simmons D."/>
            <person name="Wilczek-Boney K."/>
            <person name="Hale W."/>
            <person name="Jakkamsetti A."/>
            <person name="Pham P."/>
            <person name="Ruth R."/>
            <person name="San Lucas F."/>
            <person name="Warren J."/>
            <person name="Zhang J."/>
            <person name="Zhao Z."/>
            <person name="Zhou C."/>
            <person name="Zhu D."/>
            <person name="Lee S."/>
            <person name="Bess C."/>
            <person name="Blankenburg K."/>
            <person name="Forbes L."/>
            <person name="Fu Q."/>
            <person name="Gubbala S."/>
            <person name="Hirani K."/>
            <person name="Jayaseelan J.C."/>
            <person name="Lara F."/>
            <person name="Munidasa M."/>
            <person name="Palculict T."/>
            <person name="Patil S."/>
            <person name="Pu L.-L."/>
            <person name="Saada N."/>
            <person name="Tang L."/>
            <person name="Weissenberger G."/>
            <person name="Zhu Y."/>
            <person name="Hemphill L."/>
            <person name="Shang Y."/>
            <person name="Youmans B."/>
            <person name="Ayvaz T."/>
            <person name="Ross M."/>
            <person name="Santibanez J."/>
            <person name="Aqrawi P."/>
            <person name="Gross S."/>
            <person name="Joshi V."/>
            <person name="Fowler G."/>
            <person name="Nazareth L."/>
            <person name="Reid J."/>
            <person name="Worley K."/>
            <person name="Petrosino J."/>
            <person name="Highlander S."/>
            <person name="Gibbs R."/>
        </authorList>
    </citation>
    <scope>NUCLEOTIDE SEQUENCE [LARGE SCALE GENOMIC DNA]</scope>
    <source>
        <strain evidence="2 3">ATCC BAA-1640</strain>
    </source>
</reference>
<dbReference type="Pfam" id="PF11457">
    <property type="entry name" value="DUF3021"/>
    <property type="match status" value="1"/>
</dbReference>
<dbReference type="RefSeq" id="WP_008901029.1">
    <property type="nucleotide sequence ID" value="NZ_GL397071.1"/>
</dbReference>
<dbReference type="InterPro" id="IPR021560">
    <property type="entry name" value="DUF3021"/>
</dbReference>
<keyword evidence="1" id="KW-1133">Transmembrane helix</keyword>
<dbReference type="Proteomes" id="UP000003280">
    <property type="component" value="Unassembled WGS sequence"/>
</dbReference>
<feature type="transmembrane region" description="Helical" evidence="1">
    <location>
        <begin position="82"/>
        <end position="101"/>
    </location>
</feature>
<proteinExistence type="predicted"/>
<keyword evidence="1" id="KW-0472">Membrane</keyword>
<dbReference type="eggNOG" id="ENOG5030FC4">
    <property type="taxonomic scope" value="Bacteria"/>
</dbReference>
<feature type="transmembrane region" description="Helical" evidence="1">
    <location>
        <begin position="49"/>
        <end position="70"/>
    </location>
</feature>
<organism evidence="2 3">
    <name type="scientific">Peptoniphilus duerdenii ATCC BAA-1640</name>
    <dbReference type="NCBI Taxonomy" id="862517"/>
    <lineage>
        <taxon>Bacteria</taxon>
        <taxon>Bacillati</taxon>
        <taxon>Bacillota</taxon>
        <taxon>Tissierellia</taxon>
        <taxon>Tissierellales</taxon>
        <taxon>Peptoniphilaceae</taxon>
        <taxon>Peptoniphilus</taxon>
    </lineage>
</organism>
<dbReference type="AlphaFoldDB" id="E0NJ54"/>
<dbReference type="OrthoDB" id="1692963at2"/>
<gene>
    <name evidence="2" type="ORF">HMPREF9225_0193</name>
</gene>
<name>E0NJ54_9FIRM</name>
<sequence>MKNIERIIKSFMIGIGVGALIEAFISLGIGENIVGVPEFVESLKPGSAKIVQCMVYGGFGLVPELFSIILKLKENHTVPKQIIHFAVLTIYFLCAAHYLKWFDGTRALIYSLIIFVIVYLVITFIYYILAKKTIDDVNRKLAN</sequence>
<evidence type="ECO:0000256" key="1">
    <source>
        <dbReference type="SAM" id="Phobius"/>
    </source>
</evidence>
<dbReference type="EMBL" id="AEEH01000014">
    <property type="protein sequence ID" value="EFM26173.1"/>
    <property type="molecule type" value="Genomic_DNA"/>
</dbReference>
<keyword evidence="3" id="KW-1185">Reference proteome</keyword>
<comment type="caution">
    <text evidence="2">The sequence shown here is derived from an EMBL/GenBank/DDBJ whole genome shotgun (WGS) entry which is preliminary data.</text>
</comment>
<dbReference type="HOGENOM" id="CLU_103763_2_0_9"/>
<keyword evidence="1" id="KW-0812">Transmembrane</keyword>
<evidence type="ECO:0000313" key="3">
    <source>
        <dbReference type="Proteomes" id="UP000003280"/>
    </source>
</evidence>
<feature type="transmembrane region" description="Helical" evidence="1">
    <location>
        <begin position="7"/>
        <end position="29"/>
    </location>
</feature>
<evidence type="ECO:0008006" key="4">
    <source>
        <dbReference type="Google" id="ProtNLM"/>
    </source>
</evidence>